<dbReference type="PIRSF" id="PIRSF000077">
    <property type="entry name" value="Thioredoxin"/>
    <property type="match status" value="1"/>
</dbReference>
<feature type="disulfide bond" description="Redox-active" evidence="6">
    <location>
        <begin position="31"/>
        <end position="34"/>
    </location>
</feature>
<dbReference type="InterPro" id="IPR013766">
    <property type="entry name" value="Thioredoxin_domain"/>
</dbReference>
<evidence type="ECO:0000256" key="1">
    <source>
        <dbReference type="ARBA" id="ARBA00023157"/>
    </source>
</evidence>
<dbReference type="STRING" id="1336232.GCA_000518825_00022"/>
<dbReference type="Proteomes" id="UP000232229">
    <property type="component" value="Chromosome"/>
</dbReference>
<dbReference type="InterPro" id="IPR050620">
    <property type="entry name" value="Thioredoxin_H-type-like"/>
</dbReference>
<accession>A0A249SMN3</accession>
<evidence type="ECO:0000313" key="9">
    <source>
        <dbReference type="Proteomes" id="UP000232229"/>
    </source>
</evidence>
<dbReference type="Pfam" id="PF00085">
    <property type="entry name" value="Thioredoxin"/>
    <property type="match status" value="1"/>
</dbReference>
<dbReference type="PRINTS" id="PR00421">
    <property type="entry name" value="THIOREDOXIN"/>
</dbReference>
<keyword evidence="6" id="KW-0676">Redox-active center</keyword>
<evidence type="ECO:0000256" key="5">
    <source>
        <dbReference type="PIRSR" id="PIRSR000077-1"/>
    </source>
</evidence>
<dbReference type="CDD" id="cd02947">
    <property type="entry name" value="TRX_family"/>
    <property type="match status" value="1"/>
</dbReference>
<feature type="site" description="Contributes to redox potential value" evidence="5">
    <location>
        <position position="33"/>
    </location>
</feature>
<keyword evidence="1 6" id="KW-1015">Disulfide bond</keyword>
<dbReference type="PANTHER" id="PTHR10438:SF468">
    <property type="entry name" value="THIOREDOXIN-1-RELATED"/>
    <property type="match status" value="1"/>
</dbReference>
<dbReference type="AlphaFoldDB" id="A0A249SMN3"/>
<evidence type="ECO:0000256" key="6">
    <source>
        <dbReference type="PIRSR" id="PIRSR000077-4"/>
    </source>
</evidence>
<feature type="site" description="Contributes to redox potential value" evidence="5">
    <location>
        <position position="32"/>
    </location>
</feature>
<proteinExistence type="inferred from homology"/>
<evidence type="ECO:0000256" key="3">
    <source>
        <dbReference type="NCBIfam" id="TIGR01068"/>
    </source>
</evidence>
<organism evidence="8 9">
    <name type="scientific">Mesoplasma chauliocola</name>
    <dbReference type="NCBI Taxonomy" id="216427"/>
    <lineage>
        <taxon>Bacteria</taxon>
        <taxon>Bacillati</taxon>
        <taxon>Mycoplasmatota</taxon>
        <taxon>Mollicutes</taxon>
        <taxon>Entomoplasmatales</taxon>
        <taxon>Entomoplasmataceae</taxon>
        <taxon>Mesoplasma</taxon>
    </lineage>
</organism>
<dbReference type="NCBIfam" id="TIGR01068">
    <property type="entry name" value="thioredoxin"/>
    <property type="match status" value="1"/>
</dbReference>
<feature type="domain" description="Thioredoxin" evidence="7">
    <location>
        <begin position="1"/>
        <end position="102"/>
    </location>
</feature>
<feature type="site" description="Deprotonates C-terminal active site Cys" evidence="5">
    <location>
        <position position="25"/>
    </location>
</feature>
<feature type="active site" description="Nucleophile" evidence="5">
    <location>
        <position position="31"/>
    </location>
</feature>
<keyword evidence="9" id="KW-1185">Reference proteome</keyword>
<name>A0A249SMN3_9MOLU</name>
<gene>
    <name evidence="8" type="primary">trxA</name>
    <name evidence="8" type="ORF">CK556_01000</name>
</gene>
<evidence type="ECO:0000256" key="2">
    <source>
        <dbReference type="ARBA" id="ARBA00038353"/>
    </source>
</evidence>
<dbReference type="PROSITE" id="PS51352">
    <property type="entry name" value="THIOREDOXIN_2"/>
    <property type="match status" value="1"/>
</dbReference>
<dbReference type="InterPro" id="IPR005746">
    <property type="entry name" value="Thioredoxin"/>
</dbReference>
<dbReference type="GO" id="GO:0015035">
    <property type="term" value="F:protein-disulfide reductase activity"/>
    <property type="evidence" value="ECO:0007669"/>
    <property type="project" value="UniProtKB-UniRule"/>
</dbReference>
<evidence type="ECO:0000313" key="8">
    <source>
        <dbReference type="EMBL" id="ASZ08935.1"/>
    </source>
</evidence>
<evidence type="ECO:0000256" key="4">
    <source>
        <dbReference type="PIRNR" id="PIRNR000077"/>
    </source>
</evidence>
<dbReference type="SUPFAM" id="SSF52833">
    <property type="entry name" value="Thioredoxin-like"/>
    <property type="match status" value="1"/>
</dbReference>
<dbReference type="EMBL" id="CP023173">
    <property type="protein sequence ID" value="ASZ08935.1"/>
    <property type="molecule type" value="Genomic_DNA"/>
</dbReference>
<comment type="similarity">
    <text evidence="2">Belongs to the thioredoxin family. Plant H-type subfamily.</text>
</comment>
<dbReference type="PANTHER" id="PTHR10438">
    <property type="entry name" value="THIOREDOXIN"/>
    <property type="match status" value="1"/>
</dbReference>
<dbReference type="Gene3D" id="3.40.30.10">
    <property type="entry name" value="Glutaredoxin"/>
    <property type="match status" value="1"/>
</dbReference>
<protein>
    <recommendedName>
        <fullName evidence="3 4">Thioredoxin</fullName>
    </recommendedName>
</protein>
<dbReference type="InterPro" id="IPR036249">
    <property type="entry name" value="Thioredoxin-like_sf"/>
</dbReference>
<sequence length="102" mass="11666">MAEMIKVTTKEEFNKIISEGKTFVDFNATWCGPCKMQMPLVHMLAQKTQGVKFVDLDVDLVPEVAKEYQVMSIPTLMLFEEGKETKKNVGFMDPTKLDNFIK</sequence>
<feature type="active site" description="Nucleophile" evidence="5">
    <location>
        <position position="34"/>
    </location>
</feature>
<evidence type="ECO:0000259" key="7">
    <source>
        <dbReference type="PROSITE" id="PS51352"/>
    </source>
</evidence>
<reference evidence="8 9" key="1">
    <citation type="submission" date="2017-08" db="EMBL/GenBank/DDBJ databases">
        <title>Complete Genome Sequence of Mesoplasma chauliocola.</title>
        <authorList>
            <person name="Knight T.F.Jr."/>
            <person name="Citino T."/>
        </authorList>
    </citation>
    <scope>NUCLEOTIDE SEQUENCE [LARGE SCALE GENOMIC DNA]</scope>
    <source>
        <strain evidence="8 9">CHPA-2</strain>
    </source>
</reference>
<dbReference type="KEGG" id="mchc:CK556_01000"/>
<dbReference type="RefSeq" id="WP_027875222.1">
    <property type="nucleotide sequence ID" value="NZ_CP023173.1"/>
</dbReference>